<proteinExistence type="predicted"/>
<gene>
    <name evidence="1" type="ORF">ENG92_04235</name>
</gene>
<organism evidence="1">
    <name type="scientific">Thiolapillus brandeum</name>
    <dbReference type="NCBI Taxonomy" id="1076588"/>
    <lineage>
        <taxon>Bacteria</taxon>
        <taxon>Pseudomonadati</taxon>
        <taxon>Pseudomonadota</taxon>
        <taxon>Gammaproteobacteria</taxon>
        <taxon>Chromatiales</taxon>
        <taxon>Sedimenticolaceae</taxon>
        <taxon>Thiolapillus</taxon>
    </lineage>
</organism>
<dbReference type="Proteomes" id="UP000885822">
    <property type="component" value="Unassembled WGS sequence"/>
</dbReference>
<name>A0A831K3N3_9GAMM</name>
<comment type="caution">
    <text evidence="1">The sequence shown here is derived from an EMBL/GenBank/DDBJ whole genome shotgun (WGS) entry which is preliminary data.</text>
</comment>
<evidence type="ECO:0000313" key="1">
    <source>
        <dbReference type="EMBL" id="HDK38206.1"/>
    </source>
</evidence>
<accession>A0A831K3N3</accession>
<dbReference type="EMBL" id="DRCV01000187">
    <property type="protein sequence ID" value="HDK38206.1"/>
    <property type="molecule type" value="Genomic_DNA"/>
</dbReference>
<reference evidence="1" key="1">
    <citation type="journal article" date="2020" name="mSystems">
        <title>Genome- and Community-Level Interaction Insights into Carbon Utilization and Element Cycling Functions of Hydrothermarchaeota in Hydrothermal Sediment.</title>
        <authorList>
            <person name="Zhou Z."/>
            <person name="Liu Y."/>
            <person name="Xu W."/>
            <person name="Pan J."/>
            <person name="Luo Z.H."/>
            <person name="Li M."/>
        </authorList>
    </citation>
    <scope>NUCLEOTIDE SEQUENCE [LARGE SCALE GENOMIC DNA]</scope>
    <source>
        <strain evidence="1">HyVt-26</strain>
    </source>
</reference>
<protein>
    <submittedName>
        <fullName evidence="1">Uncharacterized protein</fullName>
    </submittedName>
</protein>
<sequence length="61" mass="7318">MADILPFHKIKARDKHRGNTLCRHGHHKWIVDKKTVFDNKRGQLVTRLRCRRCNEVKTKLL</sequence>
<dbReference type="AlphaFoldDB" id="A0A831K3N3"/>